<dbReference type="RefSeq" id="WP_265508630.1">
    <property type="nucleotide sequence ID" value="NZ_JAOTBE010000094.1"/>
</dbReference>
<organism evidence="1 2">
    <name type="scientific">Paracoccus rhizosphaerae</name>
    <dbReference type="NCBI Taxonomy" id="1133347"/>
    <lineage>
        <taxon>Bacteria</taxon>
        <taxon>Pseudomonadati</taxon>
        <taxon>Pseudomonadota</taxon>
        <taxon>Alphaproteobacteria</taxon>
        <taxon>Rhodobacterales</taxon>
        <taxon>Paracoccaceae</taxon>
        <taxon>Paracoccus</taxon>
    </lineage>
</organism>
<evidence type="ECO:0000313" key="2">
    <source>
        <dbReference type="Proteomes" id="UP001589795"/>
    </source>
</evidence>
<name>A0ABV6CEV8_9RHOB</name>
<dbReference type="EMBL" id="JBHLWQ010000029">
    <property type="protein sequence ID" value="MFC0199259.1"/>
    <property type="molecule type" value="Genomic_DNA"/>
</dbReference>
<protein>
    <submittedName>
        <fullName evidence="1">Uncharacterized protein</fullName>
    </submittedName>
</protein>
<accession>A0ABV6CEV8</accession>
<reference evidence="1 2" key="1">
    <citation type="submission" date="2024-09" db="EMBL/GenBank/DDBJ databases">
        <authorList>
            <person name="Sun Q."/>
            <person name="Mori K."/>
        </authorList>
    </citation>
    <scope>NUCLEOTIDE SEQUENCE [LARGE SCALE GENOMIC DNA]</scope>
    <source>
        <strain evidence="1 2">CCM 7904</strain>
    </source>
</reference>
<gene>
    <name evidence="1" type="ORF">ACFFIZ_02695</name>
</gene>
<sequence>MFIEVTERETNSPTSMNIEHIITFAPRCGGGTNVELVGGDDWFVVVEDYETVKAMIQKAAMPFV</sequence>
<proteinExistence type="predicted"/>
<evidence type="ECO:0000313" key="1">
    <source>
        <dbReference type="EMBL" id="MFC0199259.1"/>
    </source>
</evidence>
<dbReference type="Proteomes" id="UP001589795">
    <property type="component" value="Unassembled WGS sequence"/>
</dbReference>
<comment type="caution">
    <text evidence="1">The sequence shown here is derived from an EMBL/GenBank/DDBJ whole genome shotgun (WGS) entry which is preliminary data.</text>
</comment>
<keyword evidence="2" id="KW-1185">Reference proteome</keyword>